<reference evidence="2" key="1">
    <citation type="journal article" date="2023" name="G3 (Bethesda)">
        <title>Genome assembly and association tests identify interacting loci associated with vigor, precocity, and sex in interspecific pistachio rootstocks.</title>
        <authorList>
            <person name="Palmer W."/>
            <person name="Jacygrad E."/>
            <person name="Sagayaradj S."/>
            <person name="Cavanaugh K."/>
            <person name="Han R."/>
            <person name="Bertier L."/>
            <person name="Beede B."/>
            <person name="Kafkas S."/>
            <person name="Golino D."/>
            <person name="Preece J."/>
            <person name="Michelmore R."/>
        </authorList>
    </citation>
    <scope>NUCLEOTIDE SEQUENCE [LARGE SCALE GENOMIC DNA]</scope>
</reference>
<comment type="caution">
    <text evidence="1">The sequence shown here is derived from an EMBL/GenBank/DDBJ whole genome shotgun (WGS) entry which is preliminary data.</text>
</comment>
<organism evidence="1 2">
    <name type="scientific">Pistacia integerrima</name>
    <dbReference type="NCBI Taxonomy" id="434235"/>
    <lineage>
        <taxon>Eukaryota</taxon>
        <taxon>Viridiplantae</taxon>
        <taxon>Streptophyta</taxon>
        <taxon>Embryophyta</taxon>
        <taxon>Tracheophyta</taxon>
        <taxon>Spermatophyta</taxon>
        <taxon>Magnoliopsida</taxon>
        <taxon>eudicotyledons</taxon>
        <taxon>Gunneridae</taxon>
        <taxon>Pentapetalae</taxon>
        <taxon>rosids</taxon>
        <taxon>malvids</taxon>
        <taxon>Sapindales</taxon>
        <taxon>Anacardiaceae</taxon>
        <taxon>Pistacia</taxon>
    </lineage>
</organism>
<keyword evidence="2" id="KW-1185">Reference proteome</keyword>
<dbReference type="Proteomes" id="UP001163603">
    <property type="component" value="Chromosome 1"/>
</dbReference>
<evidence type="ECO:0000313" key="1">
    <source>
        <dbReference type="EMBL" id="KAJ0051901.1"/>
    </source>
</evidence>
<dbReference type="EMBL" id="CM047736">
    <property type="protein sequence ID" value="KAJ0051901.1"/>
    <property type="molecule type" value="Genomic_DNA"/>
</dbReference>
<protein>
    <submittedName>
        <fullName evidence="1">Uncharacterized protein</fullName>
    </submittedName>
</protein>
<proteinExistence type="predicted"/>
<name>A0ACC0ZGK0_9ROSI</name>
<accession>A0ACC0ZGK0</accession>
<sequence length="319" mass="34134">MAVVEAKPVSITEATTLPVFVKGSYTPTTTTIEPSNNSPPKQLFIVCPSEPGTYDVILFFPGTSLGNKSYSDLFQHIASHGFIVVAPQLYSFLPPSGNTEVDYAAQIANWLSSGLQSVLPENVEPNLDNLVLSGHSRGGQTAFGLALGYAKTPQVVPQFSAIIGIDPVAGTSKCTALNPPLLSYDSFNFLSSSMPVTVIGTGLGGVTKCVASCAPEGANHEEFYNRCKSTRSHFVATDYGHMDMLDDRPADFGSRVISKCLCTNGKCSRDPMRRCVGGITVAFLKKFVDLDSSDDEFTTIVKNPSLAPIRLDSVEFIKG</sequence>
<evidence type="ECO:0000313" key="2">
    <source>
        <dbReference type="Proteomes" id="UP001163603"/>
    </source>
</evidence>
<gene>
    <name evidence="1" type="ORF">Pint_03256</name>
</gene>